<evidence type="ECO:0000259" key="7">
    <source>
        <dbReference type="Pfam" id="PF07683"/>
    </source>
</evidence>
<keyword evidence="9" id="KW-1185">Reference proteome</keyword>
<dbReference type="Pfam" id="PF07683">
    <property type="entry name" value="CobW_C"/>
    <property type="match status" value="1"/>
</dbReference>
<evidence type="ECO:0000256" key="2">
    <source>
        <dbReference type="ARBA" id="ARBA00022801"/>
    </source>
</evidence>
<evidence type="ECO:0000256" key="1">
    <source>
        <dbReference type="ARBA" id="ARBA00022741"/>
    </source>
</evidence>
<evidence type="ECO:0000313" key="8">
    <source>
        <dbReference type="EMBL" id="CAK9061830.1"/>
    </source>
</evidence>
<proteinExistence type="inferred from homology"/>
<keyword evidence="3" id="KW-0143">Chaperone</keyword>
<dbReference type="InterPro" id="IPR051316">
    <property type="entry name" value="Zinc-reg_GTPase_activator"/>
</dbReference>
<comment type="catalytic activity">
    <reaction evidence="5">
        <text>GTP + H2O = GDP + phosphate + H(+)</text>
        <dbReference type="Rhea" id="RHEA:19669"/>
        <dbReference type="ChEBI" id="CHEBI:15377"/>
        <dbReference type="ChEBI" id="CHEBI:15378"/>
        <dbReference type="ChEBI" id="CHEBI:37565"/>
        <dbReference type="ChEBI" id="CHEBI:43474"/>
        <dbReference type="ChEBI" id="CHEBI:58189"/>
    </reaction>
    <physiologicalReaction direction="left-to-right" evidence="5">
        <dbReference type="Rhea" id="RHEA:19670"/>
    </physiologicalReaction>
</comment>
<keyword evidence="1" id="KW-0547">Nucleotide-binding</keyword>
<dbReference type="SUPFAM" id="SSF90002">
    <property type="entry name" value="Hypothetical protein YjiA, C-terminal domain"/>
    <property type="match status" value="1"/>
</dbReference>
<feature type="domain" description="CobW C-terminal" evidence="7">
    <location>
        <begin position="519"/>
        <end position="609"/>
    </location>
</feature>
<feature type="domain" description="CobW/HypB/UreG nucleotide-binding" evidence="6">
    <location>
        <begin position="313"/>
        <end position="465"/>
    </location>
</feature>
<dbReference type="Pfam" id="PF02492">
    <property type="entry name" value="cobW"/>
    <property type="match status" value="1"/>
</dbReference>
<dbReference type="InterPro" id="IPR003495">
    <property type="entry name" value="CobW/HypB/UreG_nucleotide-bd"/>
</dbReference>
<keyword evidence="2" id="KW-0378">Hydrolase</keyword>
<name>A0ABP0NDG5_9DINO</name>
<dbReference type="InterPro" id="IPR011629">
    <property type="entry name" value="CobW-like_C"/>
</dbReference>
<evidence type="ECO:0000313" key="9">
    <source>
        <dbReference type="Proteomes" id="UP001642464"/>
    </source>
</evidence>
<dbReference type="InterPro" id="IPR027417">
    <property type="entry name" value="P-loop_NTPase"/>
</dbReference>
<dbReference type="EMBL" id="CAXAMM010027914">
    <property type="protein sequence ID" value="CAK9061830.1"/>
    <property type="molecule type" value="Genomic_DNA"/>
</dbReference>
<evidence type="ECO:0000256" key="4">
    <source>
        <dbReference type="ARBA" id="ARBA00034320"/>
    </source>
</evidence>
<evidence type="ECO:0000256" key="5">
    <source>
        <dbReference type="ARBA" id="ARBA00049117"/>
    </source>
</evidence>
<dbReference type="PANTHER" id="PTHR13748">
    <property type="entry name" value="COBW-RELATED"/>
    <property type="match status" value="1"/>
</dbReference>
<comment type="caution">
    <text evidence="8">The sequence shown here is derived from an EMBL/GenBank/DDBJ whole genome shotgun (WGS) entry which is preliminary data.</text>
</comment>
<dbReference type="SUPFAM" id="SSF52540">
    <property type="entry name" value="P-loop containing nucleoside triphosphate hydrolases"/>
    <property type="match status" value="1"/>
</dbReference>
<sequence>MDCNPSDPEIARGPGASPAICGTAWTAKLLELPLAPVTLHAAAAYAAAYAGHGGRSAGSAGSSTVAGWVKENIWEVQELPGGLMAGFIRFAPPLPSAPQLVHLAEGNAAPRLTVTELTERGMILQLHISEPLEEDLHLLYTAGTCQGRLCFARRSAAPRGAATAAADFVPRLQRPPETVLVQSWKASASSPVRHVARVARCSRRGFALSGDWSVLAALRYEALGAEVPLHAELLQQLAPLPEVRSEVQEDQRLMERQTESKLRLLASHNSGLSAPPESECEMSMSPTSSRGFISTGFQPPSPPAAPKESSAIVSIDDALVEQKHEDMAEELVLLNNGCICCTVRGDLIKTLHNIGRKYTSGQLKLDGVLIELTGMADPAPVVQTFIVDRQVQSTFMVDNVVALVDAKHGLEKLDESRGDPEKGTACAQIAFSSTVLLNKIDLVDETQLDKVTRRIKELNGAVEIIPCQQSRAPMNRLFNVGCFNLDKVLEEQYMDEAEFMQHYRPKMDKSVSNVGVRCEGQVMMFAFQQFLDRYLDEEETAKDFLRVKAVLNIAGSDRKFVLQCVHMLRNQGFTEPWGPQEKRENRIIFIGRGMQPRRRELTEGFQSCLMTKPLRFAVGTKIKAKTGEGPNGWERGVVVRQWDECNAYRLKMQGGDEVHAPMDLDCFVTKA</sequence>
<dbReference type="Proteomes" id="UP001642464">
    <property type="component" value="Unassembled WGS sequence"/>
</dbReference>
<gene>
    <name evidence="8" type="ORF">SCF082_LOCUS32325</name>
</gene>
<dbReference type="PANTHER" id="PTHR13748:SF70">
    <property type="entry name" value="COBW_HYPB_UREG NUCLEOTIDE-BINDING DOMAIN-CONTAINING PROTEIN"/>
    <property type="match status" value="1"/>
</dbReference>
<protein>
    <submittedName>
        <fullName evidence="8">COBW domain-containing protein 5 (Cobalamin synthase W domain-containing protein 5)</fullName>
    </submittedName>
</protein>
<dbReference type="Gene3D" id="3.40.50.300">
    <property type="entry name" value="P-loop containing nucleotide triphosphate hydrolases"/>
    <property type="match status" value="1"/>
</dbReference>
<reference evidence="8 9" key="1">
    <citation type="submission" date="2024-02" db="EMBL/GenBank/DDBJ databases">
        <authorList>
            <person name="Chen Y."/>
            <person name="Shah S."/>
            <person name="Dougan E. K."/>
            <person name="Thang M."/>
            <person name="Chan C."/>
        </authorList>
    </citation>
    <scope>NUCLEOTIDE SEQUENCE [LARGE SCALE GENOMIC DNA]</scope>
</reference>
<comment type="similarity">
    <text evidence="4">Belongs to the SIMIBI class G3E GTPase family. ZNG1 subfamily.</text>
</comment>
<evidence type="ECO:0000256" key="3">
    <source>
        <dbReference type="ARBA" id="ARBA00023186"/>
    </source>
</evidence>
<organism evidence="8 9">
    <name type="scientific">Durusdinium trenchii</name>
    <dbReference type="NCBI Taxonomy" id="1381693"/>
    <lineage>
        <taxon>Eukaryota</taxon>
        <taxon>Sar</taxon>
        <taxon>Alveolata</taxon>
        <taxon>Dinophyceae</taxon>
        <taxon>Suessiales</taxon>
        <taxon>Symbiodiniaceae</taxon>
        <taxon>Durusdinium</taxon>
    </lineage>
</organism>
<dbReference type="Gene3D" id="3.30.1220.10">
    <property type="entry name" value="CobW-like, C-terminal domain"/>
    <property type="match status" value="1"/>
</dbReference>
<dbReference type="CDD" id="cd03112">
    <property type="entry name" value="CobW-like"/>
    <property type="match status" value="1"/>
</dbReference>
<accession>A0ABP0NDG5</accession>
<dbReference type="InterPro" id="IPR036627">
    <property type="entry name" value="CobW-likC_sf"/>
</dbReference>
<evidence type="ECO:0000259" key="6">
    <source>
        <dbReference type="Pfam" id="PF02492"/>
    </source>
</evidence>